<accession>A0A2A6ZEH9</accession>
<evidence type="ECO:0000313" key="2">
    <source>
        <dbReference type="Proteomes" id="UP000220752"/>
    </source>
</evidence>
<dbReference type="EMBL" id="NMTQ01000011">
    <property type="protein sequence ID" value="PDX59759.1"/>
    <property type="molecule type" value="Genomic_DNA"/>
</dbReference>
<dbReference type="Proteomes" id="UP000220752">
    <property type="component" value="Unassembled WGS sequence"/>
</dbReference>
<protein>
    <submittedName>
        <fullName evidence="1">Uncharacterized protein</fullName>
    </submittedName>
</protein>
<dbReference type="InterPro" id="IPR046733">
    <property type="entry name" value="DUF6625"/>
</dbReference>
<sequence>MKKCVFIIPYFGQFKNYFSIFLESCAYNKDFNWIVFTDNEDSFDWPSNVKKIQMTFEEIKSKIQDKFDFKISLDAPYKLCDYKPAYGYVFEEMIKEYDYWGYCDCDLVFGSMDDFLSGVLEAGYDKLFAGGHCTIYKNTCENNRRFMTASSQYGKLYRQAFTSERIFAFDEMYYGVNVHTLFLENAARVWTTDFAFNISTESYMFRRKYFNEESNTWIEEPTNSYIVFDRGHLYASSMNKKWKSGKEYLYAHFQGRMFSIDDNTKKNPDAKIVFLPGKIFYYNGYPSFLTLLAWNVKCVSFSRLKEYCRKVKRHLFNPKFIPVDHNPYEEKAVGISAIK</sequence>
<comment type="caution">
    <text evidence="1">The sequence shown here is derived from an EMBL/GenBank/DDBJ whole genome shotgun (WGS) entry which is preliminary data.</text>
</comment>
<dbReference type="AlphaFoldDB" id="A0A2A6ZEH9"/>
<gene>
    <name evidence="1" type="ORF">CGS46_02315</name>
</gene>
<name>A0A2A6ZEH9_9FIRM</name>
<dbReference type="Pfam" id="PF20330">
    <property type="entry name" value="DUF6625"/>
    <property type="match status" value="1"/>
</dbReference>
<reference evidence="1 2" key="1">
    <citation type="journal article" date="2017" name="Front. Microbiol.">
        <title>New Insights into the Diversity of the Genus Faecalibacterium.</title>
        <authorList>
            <person name="Benevides L."/>
            <person name="Burman S."/>
            <person name="Martin R."/>
            <person name="Robert V."/>
            <person name="Thomas M."/>
            <person name="Miquel S."/>
            <person name="Chain F."/>
            <person name="Sokol H."/>
            <person name="Bermudez-Humaran L.G."/>
            <person name="Morrison M."/>
            <person name="Langella P."/>
            <person name="Azevedo V.A."/>
            <person name="Chatel J.M."/>
            <person name="Soares S."/>
        </authorList>
    </citation>
    <scope>NUCLEOTIDE SEQUENCE [LARGE SCALE GENOMIC DNA]</scope>
    <source>
        <strain evidence="2">CNCM I-4540</strain>
    </source>
</reference>
<evidence type="ECO:0000313" key="1">
    <source>
        <dbReference type="EMBL" id="PDX59759.1"/>
    </source>
</evidence>
<organism evidence="1 2">
    <name type="scientific">Faecalibacterium langellae</name>
    <dbReference type="NCBI Taxonomy" id="3435293"/>
    <lineage>
        <taxon>Bacteria</taxon>
        <taxon>Bacillati</taxon>
        <taxon>Bacillota</taxon>
        <taxon>Clostridia</taxon>
        <taxon>Eubacteriales</taxon>
        <taxon>Oscillospiraceae</taxon>
        <taxon>Faecalibacterium</taxon>
    </lineage>
</organism>
<keyword evidence="2" id="KW-1185">Reference proteome</keyword>
<proteinExistence type="predicted"/>